<feature type="transmembrane region" description="Helical" evidence="7">
    <location>
        <begin position="169"/>
        <end position="196"/>
    </location>
</feature>
<dbReference type="CDD" id="cd18550">
    <property type="entry name" value="ABC_6TM_exporter_like"/>
    <property type="match status" value="1"/>
</dbReference>
<dbReference type="InterPro" id="IPR011527">
    <property type="entry name" value="ABC1_TM_dom"/>
</dbReference>
<dbReference type="GO" id="GO:0090374">
    <property type="term" value="P:oligopeptide export from mitochondrion"/>
    <property type="evidence" value="ECO:0007669"/>
    <property type="project" value="TreeGrafter"/>
</dbReference>
<proteinExistence type="predicted"/>
<gene>
    <name evidence="10" type="ORF">FHX39_002295</name>
</gene>
<dbReference type="PANTHER" id="PTHR43394:SF1">
    <property type="entry name" value="ATP-BINDING CASSETTE SUB-FAMILY B MEMBER 10, MITOCHONDRIAL"/>
    <property type="match status" value="1"/>
</dbReference>
<evidence type="ECO:0000256" key="4">
    <source>
        <dbReference type="ARBA" id="ARBA00022840"/>
    </source>
</evidence>
<dbReference type="GO" id="GO:0005886">
    <property type="term" value="C:plasma membrane"/>
    <property type="evidence" value="ECO:0007669"/>
    <property type="project" value="UniProtKB-SubCell"/>
</dbReference>
<comment type="subcellular location">
    <subcellularLocation>
        <location evidence="1">Cell membrane</location>
        <topology evidence="1">Multi-pass membrane protein</topology>
    </subcellularLocation>
</comment>
<dbReference type="GO" id="GO:0005524">
    <property type="term" value="F:ATP binding"/>
    <property type="evidence" value="ECO:0007669"/>
    <property type="project" value="UniProtKB-KW"/>
</dbReference>
<name>A0A7W5P7X9_9ACTN</name>
<evidence type="ECO:0000256" key="5">
    <source>
        <dbReference type="ARBA" id="ARBA00022989"/>
    </source>
</evidence>
<dbReference type="GO" id="GO:0015421">
    <property type="term" value="F:ABC-type oligopeptide transporter activity"/>
    <property type="evidence" value="ECO:0007669"/>
    <property type="project" value="TreeGrafter"/>
</dbReference>
<dbReference type="EMBL" id="JACHZG010000001">
    <property type="protein sequence ID" value="MBB3327351.1"/>
    <property type="molecule type" value="Genomic_DNA"/>
</dbReference>
<evidence type="ECO:0000256" key="6">
    <source>
        <dbReference type="ARBA" id="ARBA00023136"/>
    </source>
</evidence>
<dbReference type="AlphaFoldDB" id="A0A7W5P7X9"/>
<dbReference type="InterPro" id="IPR027417">
    <property type="entry name" value="P-loop_NTPase"/>
</dbReference>
<dbReference type="InterPro" id="IPR036640">
    <property type="entry name" value="ABC1_TM_sf"/>
</dbReference>
<dbReference type="InterPro" id="IPR003593">
    <property type="entry name" value="AAA+_ATPase"/>
</dbReference>
<accession>A0A7W5P7X9</accession>
<dbReference type="InterPro" id="IPR017871">
    <property type="entry name" value="ABC_transporter-like_CS"/>
</dbReference>
<feature type="transmembrane region" description="Helical" evidence="7">
    <location>
        <begin position="37"/>
        <end position="57"/>
    </location>
</feature>
<dbReference type="PROSITE" id="PS50929">
    <property type="entry name" value="ABC_TM1F"/>
    <property type="match status" value="1"/>
</dbReference>
<dbReference type="PROSITE" id="PS50893">
    <property type="entry name" value="ABC_TRANSPORTER_2"/>
    <property type="match status" value="1"/>
</dbReference>
<dbReference type="SUPFAM" id="SSF90123">
    <property type="entry name" value="ABC transporter transmembrane region"/>
    <property type="match status" value="1"/>
</dbReference>
<feature type="transmembrane region" description="Helical" evidence="7">
    <location>
        <begin position="267"/>
        <end position="291"/>
    </location>
</feature>
<evidence type="ECO:0000313" key="11">
    <source>
        <dbReference type="Proteomes" id="UP000565572"/>
    </source>
</evidence>
<keyword evidence="6 7" id="KW-0472">Membrane</keyword>
<feature type="domain" description="ABC transporter" evidence="8">
    <location>
        <begin position="425"/>
        <end position="660"/>
    </location>
</feature>
<keyword evidence="5 7" id="KW-1133">Transmembrane helix</keyword>
<sequence length="700" mass="75956">MTTTVPPRDVAQDAAADGSSTTLRRIARLLAPYSRKMLLVVLAVVVAALLGVAAPFLTKAVFDDALFPTDGSPADFHLLGWLVAGLCVIPVATALIGIGQNLLTSTIGNSAMADLRSDLFAHLQKMELAFFTATKTGAIQSRLANDVSAVRTVLTDTATTIVQNSVTVISAFIAMVLLSWQLTVITLVLMPLFVWLQLRVGRRRQRLARRTQESLSEMTAITEESLSVSGILLAKVFNRADSEVQRYREENARQTRLQVEQAMTGRAFFALVQTFFAITPALIYLAAGFIITGRVTVGAATLTTGTIIAFTTLQARLQMPLIQLMRVSLDVQTSLALFRRIFEYLDLEPAVVERPDARALPPGAAGGSVEFADVWFRYPEPRELSASTARGPRFAGEREAAASRAAEEVRAVEAGQERDPALDDPPAADVADAVPAAERWTLKHLSLKVRPGQLAAIVGPSGSGKTTMTYLVPRFYDVTEGAVLVDGVDVRDLTMDSLAETVGMVTQEPYLFHGTIYDNIAYARPGASEDEVHRAAVNANIHDRIMGFAEGYETITGERGYRLSGGEKQRLAIARVFLMDPRVLILDEATSALDTETERLVQEALERATQGRTTIAIAHRLSTIQNADVIFGLQDGELVEQGNHAQLLAQGGLYARLYAEQFGGGQVEARFADGVLFTDGRTFCDPEDGTRGRRRADVSV</sequence>
<dbReference type="InterPro" id="IPR039421">
    <property type="entry name" value="Type_1_exporter"/>
</dbReference>
<evidence type="ECO:0000256" key="1">
    <source>
        <dbReference type="ARBA" id="ARBA00004651"/>
    </source>
</evidence>
<keyword evidence="11" id="KW-1185">Reference proteome</keyword>
<dbReference type="SUPFAM" id="SSF52540">
    <property type="entry name" value="P-loop containing nucleoside triphosphate hydrolases"/>
    <property type="match status" value="1"/>
</dbReference>
<dbReference type="InterPro" id="IPR003439">
    <property type="entry name" value="ABC_transporter-like_ATP-bd"/>
</dbReference>
<dbReference type="Gene3D" id="3.40.50.300">
    <property type="entry name" value="P-loop containing nucleotide triphosphate hydrolases"/>
    <property type="match status" value="1"/>
</dbReference>
<evidence type="ECO:0000313" key="10">
    <source>
        <dbReference type="EMBL" id="MBB3327351.1"/>
    </source>
</evidence>
<dbReference type="Pfam" id="PF00005">
    <property type="entry name" value="ABC_tran"/>
    <property type="match status" value="1"/>
</dbReference>
<dbReference type="Gene3D" id="1.20.1560.10">
    <property type="entry name" value="ABC transporter type 1, transmembrane domain"/>
    <property type="match status" value="1"/>
</dbReference>
<evidence type="ECO:0000259" key="8">
    <source>
        <dbReference type="PROSITE" id="PS50893"/>
    </source>
</evidence>
<dbReference type="FunFam" id="3.40.50.300:FF:000218">
    <property type="entry name" value="Multidrug ABC transporter ATP-binding protein"/>
    <property type="match status" value="1"/>
</dbReference>
<dbReference type="PROSITE" id="PS00211">
    <property type="entry name" value="ABC_TRANSPORTER_1"/>
    <property type="match status" value="1"/>
</dbReference>
<comment type="caution">
    <text evidence="10">The sequence shown here is derived from an EMBL/GenBank/DDBJ whole genome shotgun (WGS) entry which is preliminary data.</text>
</comment>
<protein>
    <submittedName>
        <fullName evidence="10">ATP-binding cassette subfamily B protein</fullName>
    </submittedName>
</protein>
<dbReference type="RefSeq" id="WP_183338523.1">
    <property type="nucleotide sequence ID" value="NZ_JACHZG010000001.1"/>
</dbReference>
<feature type="transmembrane region" description="Helical" evidence="7">
    <location>
        <begin position="78"/>
        <end position="98"/>
    </location>
</feature>
<dbReference type="PANTHER" id="PTHR43394">
    <property type="entry name" value="ATP-DEPENDENT PERMEASE MDL1, MITOCHONDRIAL"/>
    <property type="match status" value="1"/>
</dbReference>
<dbReference type="GO" id="GO:0016887">
    <property type="term" value="F:ATP hydrolysis activity"/>
    <property type="evidence" value="ECO:0007669"/>
    <property type="project" value="InterPro"/>
</dbReference>
<feature type="transmembrane region" description="Helical" evidence="7">
    <location>
        <begin position="297"/>
        <end position="317"/>
    </location>
</feature>
<dbReference type="SMART" id="SM00382">
    <property type="entry name" value="AAA"/>
    <property type="match status" value="1"/>
</dbReference>
<evidence type="ECO:0000256" key="2">
    <source>
        <dbReference type="ARBA" id="ARBA00022692"/>
    </source>
</evidence>
<dbReference type="Pfam" id="PF00664">
    <property type="entry name" value="ABC_membrane"/>
    <property type="match status" value="1"/>
</dbReference>
<evidence type="ECO:0000259" key="9">
    <source>
        <dbReference type="PROSITE" id="PS50929"/>
    </source>
</evidence>
<evidence type="ECO:0000256" key="7">
    <source>
        <dbReference type="SAM" id="Phobius"/>
    </source>
</evidence>
<keyword evidence="3" id="KW-0547">Nucleotide-binding</keyword>
<feature type="domain" description="ABC transmembrane type-1" evidence="9">
    <location>
        <begin position="38"/>
        <end position="333"/>
    </location>
</feature>
<dbReference type="Proteomes" id="UP000565572">
    <property type="component" value="Unassembled WGS sequence"/>
</dbReference>
<organism evidence="10 11">
    <name type="scientific">Microlunatus antarcticus</name>
    <dbReference type="NCBI Taxonomy" id="53388"/>
    <lineage>
        <taxon>Bacteria</taxon>
        <taxon>Bacillati</taxon>
        <taxon>Actinomycetota</taxon>
        <taxon>Actinomycetes</taxon>
        <taxon>Propionibacteriales</taxon>
        <taxon>Propionibacteriaceae</taxon>
        <taxon>Microlunatus</taxon>
    </lineage>
</organism>
<keyword evidence="2 7" id="KW-0812">Transmembrane</keyword>
<evidence type="ECO:0000256" key="3">
    <source>
        <dbReference type="ARBA" id="ARBA00022741"/>
    </source>
</evidence>
<reference evidence="10 11" key="1">
    <citation type="submission" date="2020-08" db="EMBL/GenBank/DDBJ databases">
        <title>Sequencing the genomes of 1000 actinobacteria strains.</title>
        <authorList>
            <person name="Klenk H.-P."/>
        </authorList>
    </citation>
    <scope>NUCLEOTIDE SEQUENCE [LARGE SCALE GENOMIC DNA]</scope>
    <source>
        <strain evidence="10 11">DSM 11053</strain>
    </source>
</reference>
<keyword evidence="4 10" id="KW-0067">ATP-binding</keyword>